<accession>A0AA36HQ57</accession>
<name>A0AA36HQ57_9DINO</name>
<comment type="caution">
    <text evidence="3">The sequence shown here is derived from an EMBL/GenBank/DDBJ whole genome shotgun (WGS) entry which is preliminary data.</text>
</comment>
<keyword evidence="4" id="KW-1185">Reference proteome</keyword>
<sequence length="132" mass="14412">MSMASFISFPGDAETLSKVGDGLRTIISGFGMLVGICWDKAFETAHETVAETVPLFHSHPVIGTGLVAAVLIVFVVPAWYWYIVPNAMKAEEAHKEDILRENKRARESPTLTGLSSDEQESLTVDSDEKSLT</sequence>
<keyword evidence="2" id="KW-0472">Membrane</keyword>
<keyword evidence="2" id="KW-0812">Transmembrane</keyword>
<evidence type="ECO:0000256" key="2">
    <source>
        <dbReference type="SAM" id="Phobius"/>
    </source>
</evidence>
<dbReference type="Proteomes" id="UP001178507">
    <property type="component" value="Unassembled WGS sequence"/>
</dbReference>
<feature type="transmembrane region" description="Helical" evidence="2">
    <location>
        <begin position="61"/>
        <end position="82"/>
    </location>
</feature>
<dbReference type="EMBL" id="CAUJNA010000180">
    <property type="protein sequence ID" value="CAJ1373227.1"/>
    <property type="molecule type" value="Genomic_DNA"/>
</dbReference>
<evidence type="ECO:0000313" key="4">
    <source>
        <dbReference type="Proteomes" id="UP001178507"/>
    </source>
</evidence>
<keyword evidence="2" id="KW-1133">Transmembrane helix</keyword>
<feature type="compositionally biased region" description="Polar residues" evidence="1">
    <location>
        <begin position="109"/>
        <end position="124"/>
    </location>
</feature>
<reference evidence="3" key="1">
    <citation type="submission" date="2023-08" db="EMBL/GenBank/DDBJ databases">
        <authorList>
            <person name="Chen Y."/>
            <person name="Shah S."/>
            <person name="Dougan E. K."/>
            <person name="Thang M."/>
            <person name="Chan C."/>
        </authorList>
    </citation>
    <scope>NUCLEOTIDE SEQUENCE</scope>
</reference>
<organism evidence="3 4">
    <name type="scientific">Effrenium voratum</name>
    <dbReference type="NCBI Taxonomy" id="2562239"/>
    <lineage>
        <taxon>Eukaryota</taxon>
        <taxon>Sar</taxon>
        <taxon>Alveolata</taxon>
        <taxon>Dinophyceae</taxon>
        <taxon>Suessiales</taxon>
        <taxon>Symbiodiniaceae</taxon>
        <taxon>Effrenium</taxon>
    </lineage>
</organism>
<proteinExistence type="predicted"/>
<evidence type="ECO:0000256" key="1">
    <source>
        <dbReference type="SAM" id="MobiDB-lite"/>
    </source>
</evidence>
<protein>
    <submittedName>
        <fullName evidence="3">Uncharacterized protein</fullName>
    </submittedName>
</protein>
<gene>
    <name evidence="3" type="ORF">EVOR1521_LOCUS3110</name>
</gene>
<dbReference type="AlphaFoldDB" id="A0AA36HQ57"/>
<evidence type="ECO:0000313" key="3">
    <source>
        <dbReference type="EMBL" id="CAJ1373227.1"/>
    </source>
</evidence>
<feature type="region of interest" description="Disordered" evidence="1">
    <location>
        <begin position="100"/>
        <end position="132"/>
    </location>
</feature>